<proteinExistence type="inferred from homology"/>
<keyword evidence="7" id="KW-0378">Hydrolase</keyword>
<comment type="cofactor">
    <cofactor evidence="2">
        <name>Zn(2+)</name>
        <dbReference type="ChEBI" id="CHEBI:29105"/>
    </cofactor>
</comment>
<dbReference type="Proteomes" id="UP000887561">
    <property type="component" value="Unplaced"/>
</dbReference>
<feature type="compositionally biased region" description="Polar residues" evidence="10">
    <location>
        <begin position="85"/>
        <end position="105"/>
    </location>
</feature>
<dbReference type="Pfam" id="PF16123">
    <property type="entry name" value="HAGH_C"/>
    <property type="match status" value="1"/>
</dbReference>
<reference evidence="14" key="1">
    <citation type="submission" date="2022-11" db="UniProtKB">
        <authorList>
            <consortium name="WormBaseParasite"/>
        </authorList>
    </citation>
    <scope>IDENTIFICATION</scope>
</reference>
<evidence type="ECO:0000256" key="8">
    <source>
        <dbReference type="ARBA" id="ARBA00022833"/>
    </source>
</evidence>
<comment type="pathway">
    <text evidence="3">Secondary metabolite metabolism; methylglyoxal degradation; (R)-lactate from methylglyoxal: step 2/2.</text>
</comment>
<protein>
    <recommendedName>
        <fullName evidence="5">hydroxyacylglutathione hydrolase</fullName>
        <ecNumber evidence="5">3.1.2.6</ecNumber>
    </recommendedName>
    <alternativeName>
        <fullName evidence="9">Glyoxalase II</fullName>
    </alternativeName>
</protein>
<feature type="region of interest" description="Disordered" evidence="10">
    <location>
        <begin position="1"/>
        <end position="105"/>
    </location>
</feature>
<feature type="domain" description="Hydroxyacylglutathione hydrolase C-terminal" evidence="12">
    <location>
        <begin position="228"/>
        <end position="310"/>
    </location>
</feature>
<dbReference type="SUPFAM" id="SSF56281">
    <property type="entry name" value="Metallo-hydrolase/oxidoreductase"/>
    <property type="match status" value="1"/>
</dbReference>
<organism evidence="13 14">
    <name type="scientific">Meloidogyne javanica</name>
    <name type="common">Root-knot nematode worm</name>
    <dbReference type="NCBI Taxonomy" id="6303"/>
    <lineage>
        <taxon>Eukaryota</taxon>
        <taxon>Metazoa</taxon>
        <taxon>Ecdysozoa</taxon>
        <taxon>Nematoda</taxon>
        <taxon>Chromadorea</taxon>
        <taxon>Rhabditida</taxon>
        <taxon>Tylenchina</taxon>
        <taxon>Tylenchomorpha</taxon>
        <taxon>Tylenchoidea</taxon>
        <taxon>Meloidogynidae</taxon>
        <taxon>Meloidogyninae</taxon>
        <taxon>Meloidogyne</taxon>
        <taxon>Meloidogyne incognita group</taxon>
    </lineage>
</organism>
<keyword evidence="6" id="KW-0479">Metal-binding</keyword>
<dbReference type="PANTHER" id="PTHR11935">
    <property type="entry name" value="BETA LACTAMASE DOMAIN"/>
    <property type="match status" value="1"/>
</dbReference>
<accession>A0A915LVQ5</accession>
<evidence type="ECO:0000256" key="4">
    <source>
        <dbReference type="ARBA" id="ARBA00006759"/>
    </source>
</evidence>
<evidence type="ECO:0000256" key="2">
    <source>
        <dbReference type="ARBA" id="ARBA00001947"/>
    </source>
</evidence>
<dbReference type="GO" id="GO:0046872">
    <property type="term" value="F:metal ion binding"/>
    <property type="evidence" value="ECO:0007669"/>
    <property type="project" value="UniProtKB-KW"/>
</dbReference>
<dbReference type="Gene3D" id="3.60.15.10">
    <property type="entry name" value="Ribonuclease Z/Hydroxyacylglutathione hydrolase-like"/>
    <property type="match status" value="2"/>
</dbReference>
<evidence type="ECO:0000313" key="14">
    <source>
        <dbReference type="WBParaSite" id="scaffold2041_cov191.g4134"/>
    </source>
</evidence>
<dbReference type="EC" id="3.1.2.6" evidence="5"/>
<dbReference type="InterPro" id="IPR035680">
    <property type="entry name" value="Clx_II_MBL"/>
</dbReference>
<name>A0A915LVQ5_MELJA</name>
<dbReference type="AlphaFoldDB" id="A0A915LVQ5"/>
<evidence type="ECO:0000259" key="12">
    <source>
        <dbReference type="Pfam" id="PF16123"/>
    </source>
</evidence>
<evidence type="ECO:0000259" key="11">
    <source>
        <dbReference type="Pfam" id="PF00753"/>
    </source>
</evidence>
<dbReference type="PANTHER" id="PTHR11935:SF94">
    <property type="entry name" value="TENZING NORGAY, ISOFORM C"/>
    <property type="match status" value="1"/>
</dbReference>
<evidence type="ECO:0000256" key="3">
    <source>
        <dbReference type="ARBA" id="ARBA00004963"/>
    </source>
</evidence>
<evidence type="ECO:0000256" key="9">
    <source>
        <dbReference type="ARBA" id="ARBA00031044"/>
    </source>
</evidence>
<dbReference type="InterPro" id="IPR001279">
    <property type="entry name" value="Metallo-B-lactamas"/>
</dbReference>
<evidence type="ECO:0000256" key="5">
    <source>
        <dbReference type="ARBA" id="ARBA00011917"/>
    </source>
</evidence>
<comment type="similarity">
    <text evidence="4">Belongs to the metallo-beta-lactamase superfamily. Glyoxalase II family.</text>
</comment>
<sequence length="310" mass="34106">MVNNTNGGNSRKRKMPSKKENGGGGGGDEQGGSCNNGNVNSRRSGGGGGRDNKRRKARDEAKQNIISIIESIVSDTPKSEDSVKSEATTNDPESAQQELSDVPTPTEQNLGIICEKFSTTLKQKMRVIPIPANADNYQYLIVDSKSNKGAIVDPVDIRALKTPCHTSTHICYYITDEAENQKCVFTGDTLFIGGCGRFFEGTAEEMNYALNEKLGKLPDDTKVYCGHEYTIKNLEFASSVEPNNPNILSKLEWAKNLRKQNGFTVPSTIGEEKTFNPFMRVNNVGIQEKLGTLNDPIATMQKLRDLKNKF</sequence>
<dbReference type="WBParaSite" id="scaffold2041_cov191.g4134">
    <property type="protein sequence ID" value="scaffold2041_cov191.g4134"/>
    <property type="gene ID" value="scaffold2041_cov191.g4134"/>
</dbReference>
<feature type="domain" description="Metallo-beta-lactamase" evidence="11">
    <location>
        <begin position="143"/>
        <end position="227"/>
    </location>
</feature>
<dbReference type="GO" id="GO:0004416">
    <property type="term" value="F:hydroxyacylglutathione hydrolase activity"/>
    <property type="evidence" value="ECO:0007669"/>
    <property type="project" value="UniProtKB-EC"/>
</dbReference>
<evidence type="ECO:0000256" key="1">
    <source>
        <dbReference type="ARBA" id="ARBA00001623"/>
    </source>
</evidence>
<comment type="catalytic activity">
    <reaction evidence="1">
        <text>an S-(2-hydroxyacyl)glutathione + H2O = a 2-hydroxy carboxylate + glutathione + H(+)</text>
        <dbReference type="Rhea" id="RHEA:21864"/>
        <dbReference type="ChEBI" id="CHEBI:15377"/>
        <dbReference type="ChEBI" id="CHEBI:15378"/>
        <dbReference type="ChEBI" id="CHEBI:57925"/>
        <dbReference type="ChEBI" id="CHEBI:58896"/>
        <dbReference type="ChEBI" id="CHEBI:71261"/>
        <dbReference type="EC" id="3.1.2.6"/>
    </reaction>
</comment>
<keyword evidence="8" id="KW-0862">Zinc</keyword>
<feature type="compositionally biased region" description="Low complexity" evidence="10">
    <location>
        <begin position="31"/>
        <end position="43"/>
    </location>
</feature>
<dbReference type="Pfam" id="PF00753">
    <property type="entry name" value="Lactamase_B"/>
    <property type="match status" value="1"/>
</dbReference>
<evidence type="ECO:0000256" key="7">
    <source>
        <dbReference type="ARBA" id="ARBA00022801"/>
    </source>
</evidence>
<evidence type="ECO:0000256" key="6">
    <source>
        <dbReference type="ARBA" id="ARBA00022723"/>
    </source>
</evidence>
<dbReference type="CDD" id="cd07723">
    <property type="entry name" value="hydroxyacylglutathione_hydrolase_MBL-fold"/>
    <property type="match status" value="1"/>
</dbReference>
<dbReference type="InterPro" id="IPR032282">
    <property type="entry name" value="HAGH_C"/>
</dbReference>
<keyword evidence="13" id="KW-1185">Reference proteome</keyword>
<evidence type="ECO:0000313" key="13">
    <source>
        <dbReference type="Proteomes" id="UP000887561"/>
    </source>
</evidence>
<dbReference type="InterPro" id="IPR036866">
    <property type="entry name" value="RibonucZ/Hydroxyglut_hydro"/>
</dbReference>
<evidence type="ECO:0000256" key="10">
    <source>
        <dbReference type="SAM" id="MobiDB-lite"/>
    </source>
</evidence>